<evidence type="ECO:0000313" key="4">
    <source>
        <dbReference type="EMBL" id="CAK9134126.1"/>
    </source>
</evidence>
<reference evidence="4 5" key="1">
    <citation type="submission" date="2024-02" db="EMBL/GenBank/DDBJ databases">
        <authorList>
            <person name="Vignale AGUSTIN F."/>
            <person name="Sosa J E."/>
            <person name="Modenutti C."/>
        </authorList>
    </citation>
    <scope>NUCLEOTIDE SEQUENCE [LARGE SCALE GENOMIC DNA]</scope>
</reference>
<feature type="domain" description="DJ-1/PfpI" evidence="3">
    <location>
        <begin position="212"/>
        <end position="374"/>
    </location>
</feature>
<dbReference type="InterPro" id="IPR002818">
    <property type="entry name" value="DJ-1/PfpI"/>
</dbReference>
<dbReference type="AlphaFoldDB" id="A0ABC8QPH2"/>
<comment type="similarity">
    <text evidence="1">Belongs to the peptidase C56 family.</text>
</comment>
<evidence type="ECO:0000256" key="1">
    <source>
        <dbReference type="ARBA" id="ARBA00008542"/>
    </source>
</evidence>
<dbReference type="Pfam" id="PF01965">
    <property type="entry name" value="DJ-1_PfpI"/>
    <property type="match status" value="2"/>
</dbReference>
<dbReference type="SUPFAM" id="SSF52317">
    <property type="entry name" value="Class I glutamine amidotransferase-like"/>
    <property type="match status" value="2"/>
</dbReference>
<sequence>MASAVKKVLVPIANGTEPMEAVITIDVLRRAGADVTVASVEKQLQVDACHGVKIVADALIADCADSVFDLISLPGGMPGAATLRDCKTLESMVKKQAADGQLYAAICAAPAVALGSWGLLKGLKATCYPSFMEQLSSSATAVESIVQPDGNVVTSRGPGTAMEFSVALVEQLFGKEKADEVSGPLVMRSNHGDEYTIVELNSMEWTFDDCPQILVPIANGTEEMEAIIIIDVLRRAQAKVVVASVGDELEIVASRKVKLVADMLLDEAAKRPYDLIVLPGGLGGAQAFASSVKLVNLLKKQRESNRPYGAICASPALVLEPHGLLKGKKATAFPAMCNKLSDPSEAENRVVVDGNLITSRGPGTAMEFALAITEKLFGRKNAIELAKTMVFVRP</sequence>
<dbReference type="EMBL" id="CAUOFW020000336">
    <property type="protein sequence ID" value="CAK9134126.1"/>
    <property type="molecule type" value="Genomic_DNA"/>
</dbReference>
<dbReference type="GO" id="GO:0005737">
    <property type="term" value="C:cytoplasm"/>
    <property type="evidence" value="ECO:0007669"/>
    <property type="project" value="UniProtKB-ARBA"/>
</dbReference>
<dbReference type="InterPro" id="IPR050325">
    <property type="entry name" value="Prot/Nucl_acid_deglycase"/>
</dbReference>
<dbReference type="Proteomes" id="UP001642360">
    <property type="component" value="Unassembled WGS sequence"/>
</dbReference>
<dbReference type="CDD" id="cd03135">
    <property type="entry name" value="GATase1_DJ-1"/>
    <property type="match status" value="2"/>
</dbReference>
<accession>A0ABC8QPH2</accession>
<dbReference type="Gene3D" id="3.40.50.880">
    <property type="match status" value="2"/>
</dbReference>
<organism evidence="4 5">
    <name type="scientific">Ilex paraguariensis</name>
    <name type="common">yerba mate</name>
    <dbReference type="NCBI Taxonomy" id="185542"/>
    <lineage>
        <taxon>Eukaryota</taxon>
        <taxon>Viridiplantae</taxon>
        <taxon>Streptophyta</taxon>
        <taxon>Embryophyta</taxon>
        <taxon>Tracheophyta</taxon>
        <taxon>Spermatophyta</taxon>
        <taxon>Magnoliopsida</taxon>
        <taxon>eudicotyledons</taxon>
        <taxon>Gunneridae</taxon>
        <taxon>Pentapetalae</taxon>
        <taxon>asterids</taxon>
        <taxon>campanulids</taxon>
        <taxon>Aquifoliales</taxon>
        <taxon>Aquifoliaceae</taxon>
        <taxon>Ilex</taxon>
    </lineage>
</organism>
<feature type="domain" description="DJ-1/PfpI" evidence="3">
    <location>
        <begin position="6"/>
        <end position="171"/>
    </location>
</feature>
<keyword evidence="5" id="KW-1185">Reference proteome</keyword>
<dbReference type="NCBIfam" id="TIGR01383">
    <property type="entry name" value="not_thiJ"/>
    <property type="match status" value="2"/>
</dbReference>
<dbReference type="PANTHER" id="PTHR48094:SF12">
    <property type="entry name" value="PARKINSON DISEASE PROTEIN 7 HOMOLOG"/>
    <property type="match status" value="1"/>
</dbReference>
<dbReference type="FunFam" id="3.40.50.880:FF:000015">
    <property type="entry name" value="Protein DJ-1 homolog C"/>
    <property type="match status" value="2"/>
</dbReference>
<proteinExistence type="inferred from homology"/>
<comment type="caution">
    <text evidence="4">The sequence shown here is derived from an EMBL/GenBank/DDBJ whole genome shotgun (WGS) entry which is preliminary data.</text>
</comment>
<dbReference type="InterPro" id="IPR029062">
    <property type="entry name" value="Class_I_gatase-like"/>
</dbReference>
<evidence type="ECO:0000256" key="2">
    <source>
        <dbReference type="ARBA" id="ARBA00022737"/>
    </source>
</evidence>
<dbReference type="PANTHER" id="PTHR48094">
    <property type="entry name" value="PROTEIN/NUCLEIC ACID DEGLYCASE DJ-1-RELATED"/>
    <property type="match status" value="1"/>
</dbReference>
<evidence type="ECO:0000313" key="5">
    <source>
        <dbReference type="Proteomes" id="UP001642360"/>
    </source>
</evidence>
<evidence type="ECO:0000259" key="3">
    <source>
        <dbReference type="Pfam" id="PF01965"/>
    </source>
</evidence>
<name>A0ABC8QPH2_9AQUA</name>
<keyword evidence="2" id="KW-0677">Repeat</keyword>
<dbReference type="InterPro" id="IPR006287">
    <property type="entry name" value="DJ-1"/>
</dbReference>
<gene>
    <name evidence="4" type="ORF">ILEXP_LOCUS1061</name>
</gene>
<protein>
    <recommendedName>
        <fullName evidence="3">DJ-1/PfpI domain-containing protein</fullName>
    </recommendedName>
</protein>